<dbReference type="RefSeq" id="WP_015852002.1">
    <property type="nucleotide sequence ID" value="NC_012881.1"/>
</dbReference>
<dbReference type="STRING" id="526222.Desal_2126"/>
<keyword evidence="2" id="KW-1185">Reference proteome</keyword>
<sequence>MNIHDDLDIFFIGLDAVEITVCGEDRTFIAYKNTDMDSVSLGRAMTLNPDQPTMTCKDVDGAGLDQESQVIMEGKTYDVLDFTTDGTGLGELELMLAQEEE</sequence>
<dbReference type="AlphaFoldDB" id="C6BVY3"/>
<dbReference type="InterPro" id="IPR053734">
    <property type="entry name" value="Phage_Head-Tail_Connect_sf"/>
</dbReference>
<proteinExistence type="predicted"/>
<protein>
    <recommendedName>
        <fullName evidence="3">Phage protein</fullName>
    </recommendedName>
</protein>
<dbReference type="GO" id="GO:0019068">
    <property type="term" value="P:virion assembly"/>
    <property type="evidence" value="ECO:0007669"/>
    <property type="project" value="InterPro"/>
</dbReference>
<reference evidence="1 2" key="1">
    <citation type="submission" date="2009-06" db="EMBL/GenBank/DDBJ databases">
        <title>Complete sequence of Desulfovibrio salexigens DSM 2638.</title>
        <authorList>
            <consortium name="US DOE Joint Genome Institute"/>
            <person name="Lucas S."/>
            <person name="Copeland A."/>
            <person name="Lapidus A."/>
            <person name="Glavina del Rio T."/>
            <person name="Tice H."/>
            <person name="Bruce D."/>
            <person name="Goodwin L."/>
            <person name="Pitluck S."/>
            <person name="Munk A.C."/>
            <person name="Brettin T."/>
            <person name="Detter J.C."/>
            <person name="Han C."/>
            <person name="Tapia R."/>
            <person name="Larimer F."/>
            <person name="Land M."/>
            <person name="Hauser L."/>
            <person name="Kyrpides N."/>
            <person name="Anderson I."/>
            <person name="Wall J.D."/>
            <person name="Arkin A.P."/>
            <person name="Dehal P."/>
            <person name="Chivian D."/>
            <person name="Giles B."/>
            <person name="Hazen T.C."/>
        </authorList>
    </citation>
    <scope>NUCLEOTIDE SEQUENCE [LARGE SCALE GENOMIC DNA]</scope>
    <source>
        <strain evidence="2">ATCC 14822 / DSM 2638 / NCIMB 8403 / VKM B-1763</strain>
    </source>
</reference>
<dbReference type="Pfam" id="PF05354">
    <property type="entry name" value="Phage_attach"/>
    <property type="match status" value="1"/>
</dbReference>
<dbReference type="HOGENOM" id="CLU_2286895_0_0_7"/>
<evidence type="ECO:0000313" key="1">
    <source>
        <dbReference type="EMBL" id="ACS80186.1"/>
    </source>
</evidence>
<evidence type="ECO:0000313" key="2">
    <source>
        <dbReference type="Proteomes" id="UP000002601"/>
    </source>
</evidence>
<dbReference type="Proteomes" id="UP000002601">
    <property type="component" value="Chromosome"/>
</dbReference>
<evidence type="ECO:0008006" key="3">
    <source>
        <dbReference type="Google" id="ProtNLM"/>
    </source>
</evidence>
<dbReference type="EMBL" id="CP001649">
    <property type="protein sequence ID" value="ACS80186.1"/>
    <property type="molecule type" value="Genomic_DNA"/>
</dbReference>
<dbReference type="Gene3D" id="2.40.10.180">
    <property type="entry name" value="Phage tail proteins"/>
    <property type="match status" value="1"/>
</dbReference>
<dbReference type="InterPro" id="IPR008018">
    <property type="entry name" value="Phage_tail_attach_FII"/>
</dbReference>
<dbReference type="KEGG" id="dsa:Desal_2126"/>
<name>C6BVY3_MARSD</name>
<gene>
    <name evidence="1" type="ordered locus">Desal_2126</name>
</gene>
<dbReference type="OrthoDB" id="5459338at2"/>
<dbReference type="eggNOG" id="ENOG5031UZP">
    <property type="taxonomic scope" value="Bacteria"/>
</dbReference>
<organism evidence="1 2">
    <name type="scientific">Maridesulfovibrio salexigens (strain ATCC 14822 / DSM 2638 / NCIMB 8403 / VKM B-1763)</name>
    <name type="common">Desulfovibrio salexigens</name>
    <dbReference type="NCBI Taxonomy" id="526222"/>
    <lineage>
        <taxon>Bacteria</taxon>
        <taxon>Pseudomonadati</taxon>
        <taxon>Thermodesulfobacteriota</taxon>
        <taxon>Desulfovibrionia</taxon>
        <taxon>Desulfovibrionales</taxon>
        <taxon>Desulfovibrionaceae</taxon>
        <taxon>Maridesulfovibrio</taxon>
    </lineage>
</organism>
<accession>C6BVY3</accession>